<dbReference type="NCBIfam" id="TIGR04524">
    <property type="entry name" value="mycoplas_M_dom"/>
    <property type="match status" value="1"/>
</dbReference>
<dbReference type="RefSeq" id="WP_004421374.1">
    <property type="nucleotide sequence ID" value="NZ_AORH01000033.1"/>
</dbReference>
<protein>
    <recommendedName>
        <fullName evidence="8">Immunoglobulin-blocking virulence protein</fullName>
    </recommendedName>
</protein>
<evidence type="ECO:0000313" key="7">
    <source>
        <dbReference type="Proteomes" id="UP000013220"/>
    </source>
</evidence>
<reference evidence="6 7" key="1">
    <citation type="journal article" date="2013" name="Genome Announc.">
        <title>Draft Genome Sequences of Mycoplasma alkalescens, Mycoplasma arginini, and Mycoplasma bovigenitalium, Three Species with Equivocal Pathogenic Status for Cattle.</title>
        <authorList>
            <person name="Manso-Silvan L."/>
            <person name="Tardy F."/>
            <person name="Baranowski E."/>
            <person name="Barre A."/>
            <person name="Blanchard A."/>
            <person name="Breton M."/>
            <person name="Couture C."/>
            <person name="Citti C."/>
            <person name="Dordet-Frisoni E."/>
            <person name="Dupuy V."/>
            <person name="Gaurivaud P."/>
            <person name="Jacob D."/>
            <person name="Lemaitre C."/>
            <person name="Nikolski M."/>
            <person name="Nouvel L.X."/>
            <person name="Poumarat F."/>
            <person name="Thebault P."/>
            <person name="Theil S."/>
            <person name="Thiaucourt F."/>
            <person name="Sirand-Pugnet P."/>
        </authorList>
    </citation>
    <scope>NUCLEOTIDE SEQUENCE [LARGE SCALE GENOMIC DNA]</scope>
    <source>
        <strain evidence="6 7">51080</strain>
    </source>
</reference>
<feature type="signal peptide" evidence="2">
    <location>
        <begin position="1"/>
        <end position="21"/>
    </location>
</feature>
<dbReference type="InterPro" id="IPR058860">
    <property type="entry name" value="MIB_M2"/>
</dbReference>
<dbReference type="Pfam" id="PF26361">
    <property type="entry name" value="MIB_arm"/>
    <property type="match status" value="1"/>
</dbReference>
<feature type="region of interest" description="Disordered" evidence="1">
    <location>
        <begin position="50"/>
        <end position="138"/>
    </location>
</feature>
<accession>N9TSH8</accession>
<evidence type="ECO:0000256" key="1">
    <source>
        <dbReference type="SAM" id="MobiDB-lite"/>
    </source>
</evidence>
<feature type="compositionally biased region" description="Polar residues" evidence="1">
    <location>
        <begin position="56"/>
        <end position="67"/>
    </location>
</feature>
<dbReference type="Proteomes" id="UP000013220">
    <property type="component" value="Unassembled WGS sequence"/>
</dbReference>
<evidence type="ECO:0000313" key="6">
    <source>
        <dbReference type="EMBL" id="ENY69045.1"/>
    </source>
</evidence>
<dbReference type="NCBIfam" id="TIGR04526">
    <property type="entry name" value="predic_Ig_block"/>
    <property type="match status" value="1"/>
</dbReference>
<feature type="domain" description="IgG-blocking virulence" evidence="3">
    <location>
        <begin position="335"/>
        <end position="537"/>
    </location>
</feature>
<evidence type="ECO:0000259" key="5">
    <source>
        <dbReference type="Pfam" id="PF26364"/>
    </source>
</evidence>
<dbReference type="Pfam" id="PF26360">
    <property type="entry name" value="MIB_M1"/>
    <property type="match status" value="1"/>
</dbReference>
<dbReference type="Pfam" id="PF26364">
    <property type="entry name" value="MIB_M2"/>
    <property type="match status" value="1"/>
</dbReference>
<dbReference type="eggNOG" id="COG0810">
    <property type="taxonomic scope" value="Bacteria"/>
</dbReference>
<gene>
    <name evidence="6" type="ORF">MBVG_5630</name>
</gene>
<feature type="compositionally biased region" description="Basic and acidic residues" evidence="1">
    <location>
        <begin position="68"/>
        <end position="133"/>
    </location>
</feature>
<proteinExistence type="predicted"/>
<dbReference type="AlphaFoldDB" id="N9TSH8"/>
<sequence>MFKKNKIIALSLSATVLSATATGVVVYLANSDSRNSTDYRTTARARNNLVAKDNLDLTNTSPSNADSNLKEKPKKIEPPKVEPPKEKKPEPIVKVEPPKEKKPEPKPVPKPEPKPEPEPQPKPILKEEEDKKTIIVNGVKVHGDVKPLKPRDIPSYDKEKGLSSDYINHTVPEVLSIEVTKELIEKSIKDTIGSGQKEGLNSTWVVNMVNDALSIDINKDPDELNKFINQNADFWKEKFYKWQRLFDSPNIRKFLKEEKKSEYDDMISQGKFKGKEHRYLWIYSNLDWSKLNKLSSSAQEQLKKGYVLDPSNSYINENGELDSHAYSPPEGHNVVIARRVNDNKNRRTFSYDSPYGRSPDDIRNGIYPGWKSEDVTLSDNRFKGIVEANDGFKLVQMKREKPSNEPGQINEGLVVEIDASNYSGYNKTLKLLEKIKQENINVTAFRIKNMGEKDSAQKFKPILEALPNDIQLLELYFSDKGTNTGSLIALENKNIKELSLYTLGNSLKESWSINPWAVYKTKWVNTNDYNVSFGYQKGAPIATRITFNALAFEESDIKKGTANKYERINDGLRMAYYSRNNWPFFQGGFGPGLNPDHNEGNNSYPTDLDFSRAPSIKTLHGLVFKDVHKPSNAPRKVWTVKFFNNKSTYDIGNEDLDDAGFENFASPAGNKQPKIVFSNNTSTSGFKITSSDLSSSAISNLHTFIKLVRNGNSGFAGTVTVVNNQTLANKLRSAGFSVIESSTTDEEEFN</sequence>
<dbReference type="EMBL" id="AORH01000033">
    <property type="protein sequence ID" value="ENY69045.1"/>
    <property type="molecule type" value="Genomic_DNA"/>
</dbReference>
<evidence type="ECO:0000259" key="4">
    <source>
        <dbReference type="Pfam" id="PF26361"/>
    </source>
</evidence>
<evidence type="ECO:0000259" key="3">
    <source>
        <dbReference type="Pfam" id="PF26360"/>
    </source>
</evidence>
<feature type="domain" description="Mycoplasma immunoglobulin binding protein arm" evidence="4">
    <location>
        <begin position="180"/>
        <end position="329"/>
    </location>
</feature>
<feature type="domain" description="Mycoplasma immunoglobulin binding protein M2" evidence="5">
    <location>
        <begin position="547"/>
        <end position="738"/>
    </location>
</feature>
<dbReference type="InterPro" id="IPR058861">
    <property type="entry name" value="MIB_arm"/>
</dbReference>
<evidence type="ECO:0000256" key="2">
    <source>
        <dbReference type="SAM" id="SignalP"/>
    </source>
</evidence>
<name>N9TSH8_9BACT</name>
<dbReference type="InterPro" id="IPR030942">
    <property type="entry name" value="Mycoplas_M_dom"/>
</dbReference>
<dbReference type="STRING" id="1188235.MBVG_5630"/>
<comment type="caution">
    <text evidence="6">The sequence shown here is derived from an EMBL/GenBank/DDBJ whole genome shotgun (WGS) entry which is preliminary data.</text>
</comment>
<dbReference type="PATRIC" id="fig|1188235.3.peg.574"/>
<dbReference type="InterPro" id="IPR030941">
    <property type="entry name" value="Predic_Ig_block"/>
</dbReference>
<feature type="chain" id="PRO_5004153044" description="Immunoglobulin-blocking virulence protein" evidence="2">
    <location>
        <begin position="22"/>
        <end position="750"/>
    </location>
</feature>
<organism evidence="6 7">
    <name type="scientific">Mycoplasmopsis bovigenitalium 51080</name>
    <dbReference type="NCBI Taxonomy" id="1188235"/>
    <lineage>
        <taxon>Bacteria</taxon>
        <taxon>Bacillati</taxon>
        <taxon>Mycoplasmatota</taxon>
        <taxon>Mycoplasmoidales</taxon>
        <taxon>Metamycoplasmataceae</taxon>
        <taxon>Mycoplasmopsis</taxon>
    </lineage>
</organism>
<keyword evidence="7" id="KW-1185">Reference proteome</keyword>
<evidence type="ECO:0008006" key="8">
    <source>
        <dbReference type="Google" id="ProtNLM"/>
    </source>
</evidence>
<keyword evidence="2" id="KW-0732">Signal</keyword>